<protein>
    <recommendedName>
        <fullName evidence="2">Ig-like domain-containing protein</fullName>
    </recommendedName>
</protein>
<organism evidence="3 4">
    <name type="scientific">Allacma fusca</name>
    <dbReference type="NCBI Taxonomy" id="39272"/>
    <lineage>
        <taxon>Eukaryota</taxon>
        <taxon>Metazoa</taxon>
        <taxon>Ecdysozoa</taxon>
        <taxon>Arthropoda</taxon>
        <taxon>Hexapoda</taxon>
        <taxon>Collembola</taxon>
        <taxon>Symphypleona</taxon>
        <taxon>Sminthuridae</taxon>
        <taxon>Allacma</taxon>
    </lineage>
</organism>
<name>A0A8J2K6N0_9HEXA</name>
<dbReference type="EMBL" id="CAJVCH010175028">
    <property type="protein sequence ID" value="CAG7729196.1"/>
    <property type="molecule type" value="Genomic_DNA"/>
</dbReference>
<keyword evidence="1" id="KW-1133">Transmembrane helix</keyword>
<evidence type="ECO:0000313" key="3">
    <source>
        <dbReference type="EMBL" id="CAG7729196.1"/>
    </source>
</evidence>
<keyword evidence="1" id="KW-0812">Transmembrane</keyword>
<dbReference type="OrthoDB" id="5985519at2759"/>
<comment type="caution">
    <text evidence="3">The sequence shown here is derived from an EMBL/GenBank/DDBJ whole genome shotgun (WGS) entry which is preliminary data.</text>
</comment>
<dbReference type="Proteomes" id="UP000708208">
    <property type="component" value="Unassembled WGS sequence"/>
</dbReference>
<dbReference type="InterPro" id="IPR007110">
    <property type="entry name" value="Ig-like_dom"/>
</dbReference>
<feature type="transmembrane region" description="Helical" evidence="1">
    <location>
        <begin position="181"/>
        <end position="202"/>
    </location>
</feature>
<evidence type="ECO:0000259" key="2">
    <source>
        <dbReference type="PROSITE" id="PS50835"/>
    </source>
</evidence>
<sequence length="285" mass="32589">MKFSNGSKGDPHGIITKSESINGNLKKTWSVNVTTDNVLSYICRTHLLESNQLMCVSHDVKVIAGQKPNFTNGSSPAHLVFDFKQSRAEIHCEAWGIPQPEISWWRGGLEYEDDTGNPYPEYDADTKFTNNITKSTLVIVNVGRVIPTDITQEFTCNATNIKGTALQNFQFRVENRSTWRVWGPVLGVCTTMLVSTLIFYLYKYWNKSKEQEKFIQDIDIFKFGRQDLLRLHETVADLENTVGSGRDLALILPYQKQYEIHEADLFIGKKVDNSFQSLYYIKLLL</sequence>
<gene>
    <name evidence="3" type="ORF">AFUS01_LOCUS17929</name>
</gene>
<dbReference type="Pfam" id="PF13927">
    <property type="entry name" value="Ig_3"/>
    <property type="match status" value="1"/>
</dbReference>
<evidence type="ECO:0000256" key="1">
    <source>
        <dbReference type="SAM" id="Phobius"/>
    </source>
</evidence>
<reference evidence="3" key="1">
    <citation type="submission" date="2021-06" db="EMBL/GenBank/DDBJ databases">
        <authorList>
            <person name="Hodson N. C."/>
            <person name="Mongue J. A."/>
            <person name="Jaron S. K."/>
        </authorList>
    </citation>
    <scope>NUCLEOTIDE SEQUENCE</scope>
</reference>
<evidence type="ECO:0000313" key="4">
    <source>
        <dbReference type="Proteomes" id="UP000708208"/>
    </source>
</evidence>
<dbReference type="PROSITE" id="PS50835">
    <property type="entry name" value="IG_LIKE"/>
    <property type="match status" value="1"/>
</dbReference>
<dbReference type="AlphaFoldDB" id="A0A8J2K6N0"/>
<keyword evidence="4" id="KW-1185">Reference proteome</keyword>
<accession>A0A8J2K6N0</accession>
<proteinExistence type="predicted"/>
<keyword evidence="1" id="KW-0472">Membrane</keyword>
<feature type="domain" description="Ig-like" evidence="2">
    <location>
        <begin position="68"/>
        <end position="174"/>
    </location>
</feature>